<dbReference type="GO" id="GO:0005886">
    <property type="term" value="C:plasma membrane"/>
    <property type="evidence" value="ECO:0007669"/>
    <property type="project" value="TreeGrafter"/>
</dbReference>
<feature type="coiled-coil region" evidence="1">
    <location>
        <begin position="336"/>
        <end position="412"/>
    </location>
</feature>
<dbReference type="SUPFAM" id="SSF82714">
    <property type="entry name" value="Multidrug efflux transporter AcrB TolC docking domain, DN and DC subdomains"/>
    <property type="match status" value="2"/>
</dbReference>
<dbReference type="Gene3D" id="3.30.70.1430">
    <property type="entry name" value="Multidrug efflux transporter AcrB pore domain"/>
    <property type="match status" value="2"/>
</dbReference>
<comment type="caution">
    <text evidence="3">The sequence shown here is derived from an EMBL/GenBank/DDBJ whole genome shotgun (WGS) entry which is preliminary data.</text>
</comment>
<sequence>MLAKFSVKKPMTVFVAVILVVLLGVVAFTRMTPDLLPNIDLPYVVIVTSYPGASPEQVETEVTRPIEQSVATLDNIADIESVSSGSMSLLILEFSEDANMDATTMNIRERLDQLAGSWSETVGQPYILKINPNMLPVNVSAVAREGDTMVELSAFVESELLPQLEGVEGVASISTSGLLVERIHVLFDQQAIDALNERIRAAIDGQFTEAEDEIATGREELADAAGALSSGQRQLNSGKEQLNATREESEAQFAAAQQELTAQRAALLTAETQLTAGLYEMDRLIATEDGVSAQLDALTALPAPTEEEQQLIEQLRASLAAITAAKEQRPETAQQLVEAQAGIEALDAALEQLDEEQTSATAAFNAALEELNAGQSRINSARRQMEDAETQLDSAEEQLTEAREEAYAAADAHEFVTVATVSGILAAQNFSMPAGYAGQDGAQWLVYVGRELTDAQQLNDLVLLDLGIEGLEPIRMSDVADVFVADNAADTYARINGEDGVLLAFYKQSNYATATVSENILDRFAELEAANEGLRFTPLMDQGDYIRIVVGSVLENLAVGAALAVLILLLFLRDLRPTLIVALSIPISVTFAIVLMYFSGVTLNVISMAGLAVGVGMLVDNSIVVIENIYRLRGEGVPPYRAAISGAAQVAAAIASSTLTTVCVFVPIVFVEGLTRQLFADMALTIAYSLLASLIVALTLVPAVGSGLLRHGAVKSSRAETGMRRAYARALDAALRHKAPVLLGSVALLVLSVVLAVSRGFTFMPAMDSTQLSVSVSLDDEATLADTAAVCDEIAARIAQLPEVETVGAMQASGMGAVLGMSGAASDGGSENSAMLYAVLGEGGRSSSELEPVIEQLCADLPCTVSVSGGSMDASMLTGSGITVHIFGDDLDALLTASREVAALLADVPGVASVSDGVEETTPELRIEVDLEKAIRSGLTAAQVYQQVAAALSTEATATQVDGLDVLVLSSESAPSLEDVRALTLTATGSDGEETEVALSDIAAFTEAESMQSISRSLQRRYVSVSAELAEGYNITLVSADAERALAGYEPPQGLRIEFDGENEAIWSAMRDLLLMLLLGIVIVYLIMVAQFQSLLSPFIVMMTIPLAFTGGLLALVIAGFEISIVAMIGFVLLVGVIVNNGIVLIDCMNQLRLGGMERREAVTAACGMRLRPVLMTALTTILGLVPLALGAGTGASLVQPVAVVSIGGLTYATFMTLFVVPIVYDALCRRPLRQLTQEDLTIVEENGQP</sequence>
<evidence type="ECO:0000256" key="1">
    <source>
        <dbReference type="SAM" id="Coils"/>
    </source>
</evidence>
<dbReference type="PANTHER" id="PTHR32063">
    <property type="match status" value="1"/>
</dbReference>
<feature type="transmembrane region" description="Helical" evidence="2">
    <location>
        <begin position="682"/>
        <end position="709"/>
    </location>
</feature>
<dbReference type="PRINTS" id="PR00702">
    <property type="entry name" value="ACRIFLAVINRP"/>
</dbReference>
<evidence type="ECO:0000256" key="2">
    <source>
        <dbReference type="SAM" id="Phobius"/>
    </source>
</evidence>
<feature type="transmembrane region" description="Helical" evidence="2">
    <location>
        <begin position="545"/>
        <end position="572"/>
    </location>
</feature>
<dbReference type="GO" id="GO:0042910">
    <property type="term" value="F:xenobiotic transmembrane transporter activity"/>
    <property type="evidence" value="ECO:0007669"/>
    <property type="project" value="TreeGrafter"/>
</dbReference>
<feature type="coiled-coil region" evidence="1">
    <location>
        <begin position="232"/>
        <end position="266"/>
    </location>
</feature>
<feature type="transmembrane region" description="Helical" evidence="2">
    <location>
        <begin position="739"/>
        <end position="761"/>
    </location>
</feature>
<feature type="transmembrane region" description="Helical" evidence="2">
    <location>
        <begin position="1099"/>
        <end position="1119"/>
    </location>
</feature>
<dbReference type="Gene3D" id="3.30.70.1320">
    <property type="entry name" value="Multidrug efflux transporter AcrB pore domain like"/>
    <property type="match status" value="2"/>
</dbReference>
<dbReference type="SUPFAM" id="SSF82866">
    <property type="entry name" value="Multidrug efflux transporter AcrB transmembrane domain"/>
    <property type="match status" value="2"/>
</dbReference>
<feature type="transmembrane region" description="Helical" evidence="2">
    <location>
        <begin position="1073"/>
        <end position="1092"/>
    </location>
</feature>
<feature type="transmembrane region" description="Helical" evidence="2">
    <location>
        <begin position="1171"/>
        <end position="1190"/>
    </location>
</feature>
<dbReference type="AlphaFoldDB" id="A0A9D1N402"/>
<reference evidence="3" key="1">
    <citation type="submission" date="2020-10" db="EMBL/GenBank/DDBJ databases">
        <authorList>
            <person name="Gilroy R."/>
        </authorList>
    </citation>
    <scope>NUCLEOTIDE SEQUENCE</scope>
    <source>
        <strain evidence="3">ChiGjej2B2-16831</strain>
    </source>
</reference>
<dbReference type="Pfam" id="PF00873">
    <property type="entry name" value="ACR_tran"/>
    <property type="match status" value="2"/>
</dbReference>
<keyword evidence="1" id="KW-0175">Coiled coil</keyword>
<keyword evidence="2" id="KW-0472">Membrane</keyword>
<name>A0A9D1N402_9FIRM</name>
<organism evidence="3 4">
    <name type="scientific">Candidatus Aphodomorpha intestinavium</name>
    <dbReference type="NCBI Taxonomy" id="2840672"/>
    <lineage>
        <taxon>Bacteria</taxon>
        <taxon>Bacillati</taxon>
        <taxon>Bacillota</taxon>
        <taxon>Clostridia</taxon>
        <taxon>Eubacteriales</taxon>
        <taxon>Candidatus Aphodomorpha</taxon>
    </lineage>
</organism>
<feature type="transmembrane region" description="Helical" evidence="2">
    <location>
        <begin position="579"/>
        <end position="599"/>
    </location>
</feature>
<dbReference type="PANTHER" id="PTHR32063:SF0">
    <property type="entry name" value="SWARMING MOTILITY PROTEIN SWRC"/>
    <property type="match status" value="1"/>
</dbReference>
<dbReference type="SUPFAM" id="SSF82693">
    <property type="entry name" value="Multidrug efflux transporter AcrB pore domain, PN1, PN2, PC1 and PC2 subdomains"/>
    <property type="match status" value="2"/>
</dbReference>
<accession>A0A9D1N402</accession>
<feature type="transmembrane region" description="Helical" evidence="2">
    <location>
        <begin position="1202"/>
        <end position="1225"/>
    </location>
</feature>
<protein>
    <submittedName>
        <fullName evidence="3">Efflux RND transporter permease subunit</fullName>
    </submittedName>
</protein>
<evidence type="ECO:0000313" key="3">
    <source>
        <dbReference type="EMBL" id="HIU94506.1"/>
    </source>
</evidence>
<reference evidence="3" key="2">
    <citation type="journal article" date="2021" name="PeerJ">
        <title>Extensive microbial diversity within the chicken gut microbiome revealed by metagenomics and culture.</title>
        <authorList>
            <person name="Gilroy R."/>
            <person name="Ravi A."/>
            <person name="Getino M."/>
            <person name="Pursley I."/>
            <person name="Horton D.L."/>
            <person name="Alikhan N.F."/>
            <person name="Baker D."/>
            <person name="Gharbi K."/>
            <person name="Hall N."/>
            <person name="Watson M."/>
            <person name="Adriaenssens E.M."/>
            <person name="Foster-Nyarko E."/>
            <person name="Jarju S."/>
            <person name="Secka A."/>
            <person name="Antonio M."/>
            <person name="Oren A."/>
            <person name="Chaudhuri R.R."/>
            <person name="La Ragione R."/>
            <person name="Hildebrand F."/>
            <person name="Pallen M.J."/>
        </authorList>
    </citation>
    <scope>NUCLEOTIDE SEQUENCE</scope>
    <source>
        <strain evidence="3">ChiGjej2B2-16831</strain>
    </source>
</reference>
<dbReference type="InterPro" id="IPR001036">
    <property type="entry name" value="Acrflvin-R"/>
</dbReference>
<dbReference type="EMBL" id="DVNZ01000159">
    <property type="protein sequence ID" value="HIU94506.1"/>
    <property type="molecule type" value="Genomic_DNA"/>
</dbReference>
<feature type="transmembrane region" description="Helical" evidence="2">
    <location>
        <begin position="605"/>
        <end position="626"/>
    </location>
</feature>
<dbReference type="Gene3D" id="3.30.2090.10">
    <property type="entry name" value="Multidrug efflux transporter AcrB TolC docking domain, DN and DC subdomains"/>
    <property type="match status" value="3"/>
</dbReference>
<evidence type="ECO:0000313" key="4">
    <source>
        <dbReference type="Proteomes" id="UP000824128"/>
    </source>
</evidence>
<feature type="transmembrane region" description="Helical" evidence="2">
    <location>
        <begin position="647"/>
        <end position="670"/>
    </location>
</feature>
<dbReference type="Gene3D" id="3.30.70.1440">
    <property type="entry name" value="Multidrug efflux transporter AcrB pore domain"/>
    <property type="match status" value="1"/>
</dbReference>
<keyword evidence="2" id="KW-0812">Transmembrane</keyword>
<dbReference type="Proteomes" id="UP000824128">
    <property type="component" value="Unassembled WGS sequence"/>
</dbReference>
<keyword evidence="2" id="KW-1133">Transmembrane helix</keyword>
<proteinExistence type="predicted"/>
<gene>
    <name evidence="3" type="ORF">IAD24_05030</name>
</gene>
<dbReference type="Gene3D" id="1.20.1640.10">
    <property type="entry name" value="Multidrug efflux transporter AcrB transmembrane domain"/>
    <property type="match status" value="3"/>
</dbReference>
<feature type="transmembrane region" description="Helical" evidence="2">
    <location>
        <begin position="1125"/>
        <end position="1150"/>
    </location>
</feature>
<dbReference type="InterPro" id="IPR027463">
    <property type="entry name" value="AcrB_DN_DC_subdom"/>
</dbReference>